<dbReference type="AlphaFoldDB" id="C9SG56"/>
<dbReference type="STRING" id="526221.C9SG56"/>
<dbReference type="Proteomes" id="UP000008698">
    <property type="component" value="Unassembled WGS sequence"/>
</dbReference>
<keyword evidence="3" id="KW-1185">Reference proteome</keyword>
<sequence>MHKAKGRGGPPQRTSILSALKATEMLGSKPTLPAG</sequence>
<evidence type="ECO:0000313" key="2">
    <source>
        <dbReference type="EMBL" id="EEY18070.1"/>
    </source>
</evidence>
<name>C9SG56_VERA1</name>
<dbReference type="GeneID" id="9534869"/>
<evidence type="ECO:0000256" key="1">
    <source>
        <dbReference type="SAM" id="MobiDB-lite"/>
    </source>
</evidence>
<proteinExistence type="predicted"/>
<dbReference type="KEGG" id="val:VDBG_04179"/>
<dbReference type="HOGENOM" id="CLU_3368804_0_0_1"/>
<reference evidence="3" key="1">
    <citation type="journal article" date="2011" name="PLoS Pathog.">
        <title>Comparative genomics yields insights into niche adaptation of plant vascular wilt pathogens.</title>
        <authorList>
            <person name="Klosterman S.J."/>
            <person name="Subbarao K.V."/>
            <person name="Kang S."/>
            <person name="Veronese P."/>
            <person name="Gold S.E."/>
            <person name="Thomma B.P.H.J."/>
            <person name="Chen Z."/>
            <person name="Henrissat B."/>
            <person name="Lee Y.-H."/>
            <person name="Park J."/>
            <person name="Garcia-Pedrajas M.D."/>
            <person name="Barbara D.J."/>
            <person name="Anchieta A."/>
            <person name="de Jonge R."/>
            <person name="Santhanam P."/>
            <person name="Maruthachalam K."/>
            <person name="Atallah Z."/>
            <person name="Amyotte S.G."/>
            <person name="Paz Z."/>
            <person name="Inderbitzin P."/>
            <person name="Hayes R.J."/>
            <person name="Heiman D.I."/>
            <person name="Young S."/>
            <person name="Zeng Q."/>
            <person name="Engels R."/>
            <person name="Galagan J."/>
            <person name="Cuomo C.A."/>
            <person name="Dobinson K.F."/>
            <person name="Ma L.-J."/>
        </authorList>
    </citation>
    <scope>NUCLEOTIDE SEQUENCE [LARGE SCALE GENOMIC DNA]</scope>
    <source>
        <strain evidence="3">VaMs.102 / ATCC MYA-4576 / FGSC 10136</strain>
    </source>
</reference>
<feature type="region of interest" description="Disordered" evidence="1">
    <location>
        <begin position="1"/>
        <end position="35"/>
    </location>
</feature>
<organism evidence="3">
    <name type="scientific">Verticillium alfalfae (strain VaMs.102 / ATCC MYA-4576 / FGSC 10136)</name>
    <name type="common">Verticillium wilt of alfalfa</name>
    <name type="synonym">Verticillium albo-atrum</name>
    <dbReference type="NCBI Taxonomy" id="526221"/>
    <lineage>
        <taxon>Eukaryota</taxon>
        <taxon>Fungi</taxon>
        <taxon>Dikarya</taxon>
        <taxon>Ascomycota</taxon>
        <taxon>Pezizomycotina</taxon>
        <taxon>Sordariomycetes</taxon>
        <taxon>Hypocreomycetidae</taxon>
        <taxon>Glomerellales</taxon>
        <taxon>Plectosphaerellaceae</taxon>
        <taxon>Verticillium</taxon>
    </lineage>
</organism>
<accession>C9SG56</accession>
<dbReference type="RefSeq" id="XP_003006226.1">
    <property type="nucleotide sequence ID" value="XM_003006180.1"/>
</dbReference>
<evidence type="ECO:0000313" key="3">
    <source>
        <dbReference type="Proteomes" id="UP000008698"/>
    </source>
</evidence>
<gene>
    <name evidence="2" type="ORF">VDBG_04179</name>
</gene>
<dbReference type="EMBL" id="DS985217">
    <property type="protein sequence ID" value="EEY18070.1"/>
    <property type="molecule type" value="Genomic_DNA"/>
</dbReference>
<protein>
    <submittedName>
        <fullName evidence="2">Uncharacterized protein</fullName>
    </submittedName>
</protein>